<sequence>MCYDAWRRRSRGIPVRSSLPQRPSYLSRTIGAILLFIFTLLMLTYSTSDLPKVRVLPIGGLLHLAVRVPMALCTVFL</sequence>
<gene>
    <name evidence="2" type="ORF">E2C01_022882</name>
</gene>
<dbReference type="EMBL" id="VSRR010002107">
    <property type="protein sequence ID" value="MPC29638.1"/>
    <property type="molecule type" value="Genomic_DNA"/>
</dbReference>
<reference evidence="2 3" key="1">
    <citation type="submission" date="2019-05" db="EMBL/GenBank/DDBJ databases">
        <title>Another draft genome of Portunus trituberculatus and its Hox gene families provides insights of decapod evolution.</title>
        <authorList>
            <person name="Jeong J.-H."/>
            <person name="Song I."/>
            <person name="Kim S."/>
            <person name="Choi T."/>
            <person name="Kim D."/>
            <person name="Ryu S."/>
            <person name="Kim W."/>
        </authorList>
    </citation>
    <scope>NUCLEOTIDE SEQUENCE [LARGE SCALE GENOMIC DNA]</scope>
    <source>
        <tissue evidence="2">Muscle</tissue>
    </source>
</reference>
<evidence type="ECO:0000256" key="1">
    <source>
        <dbReference type="SAM" id="Phobius"/>
    </source>
</evidence>
<proteinExistence type="predicted"/>
<dbReference type="Proteomes" id="UP000324222">
    <property type="component" value="Unassembled WGS sequence"/>
</dbReference>
<keyword evidence="1" id="KW-0472">Membrane</keyword>
<organism evidence="2 3">
    <name type="scientific">Portunus trituberculatus</name>
    <name type="common">Swimming crab</name>
    <name type="synonym">Neptunus trituberculatus</name>
    <dbReference type="NCBI Taxonomy" id="210409"/>
    <lineage>
        <taxon>Eukaryota</taxon>
        <taxon>Metazoa</taxon>
        <taxon>Ecdysozoa</taxon>
        <taxon>Arthropoda</taxon>
        <taxon>Crustacea</taxon>
        <taxon>Multicrustacea</taxon>
        <taxon>Malacostraca</taxon>
        <taxon>Eumalacostraca</taxon>
        <taxon>Eucarida</taxon>
        <taxon>Decapoda</taxon>
        <taxon>Pleocyemata</taxon>
        <taxon>Brachyura</taxon>
        <taxon>Eubrachyura</taxon>
        <taxon>Portunoidea</taxon>
        <taxon>Portunidae</taxon>
        <taxon>Portuninae</taxon>
        <taxon>Portunus</taxon>
    </lineage>
</organism>
<protein>
    <submittedName>
        <fullName evidence="2">Uncharacterized protein</fullName>
    </submittedName>
</protein>
<comment type="caution">
    <text evidence="2">The sequence shown here is derived from an EMBL/GenBank/DDBJ whole genome shotgun (WGS) entry which is preliminary data.</text>
</comment>
<feature type="transmembrane region" description="Helical" evidence="1">
    <location>
        <begin position="25"/>
        <end position="43"/>
    </location>
</feature>
<name>A0A5B7E7C1_PORTR</name>
<dbReference type="AlphaFoldDB" id="A0A5B7E7C1"/>
<keyword evidence="1" id="KW-1133">Transmembrane helix</keyword>
<evidence type="ECO:0000313" key="3">
    <source>
        <dbReference type="Proteomes" id="UP000324222"/>
    </source>
</evidence>
<keyword evidence="3" id="KW-1185">Reference proteome</keyword>
<keyword evidence="1" id="KW-0812">Transmembrane</keyword>
<evidence type="ECO:0000313" key="2">
    <source>
        <dbReference type="EMBL" id="MPC29638.1"/>
    </source>
</evidence>
<accession>A0A5B7E7C1</accession>